<organism evidence="6 7">
    <name type="scientific">Dimargaris cristalligena</name>
    <dbReference type="NCBI Taxonomy" id="215637"/>
    <lineage>
        <taxon>Eukaryota</taxon>
        <taxon>Fungi</taxon>
        <taxon>Fungi incertae sedis</taxon>
        <taxon>Zoopagomycota</taxon>
        <taxon>Kickxellomycotina</taxon>
        <taxon>Dimargaritomycetes</taxon>
        <taxon>Dimargaritales</taxon>
        <taxon>Dimargaritaceae</taxon>
        <taxon>Dimargaris</taxon>
    </lineage>
</organism>
<keyword evidence="7" id="KW-1185">Reference proteome</keyword>
<dbReference type="STRING" id="215637.A0A4P9ZZG4"/>
<proteinExistence type="inferred from homology"/>
<reference evidence="7" key="1">
    <citation type="journal article" date="2018" name="Nat. Microbiol.">
        <title>Leveraging single-cell genomics to expand the fungal tree of life.</title>
        <authorList>
            <person name="Ahrendt S.R."/>
            <person name="Quandt C.A."/>
            <person name="Ciobanu D."/>
            <person name="Clum A."/>
            <person name="Salamov A."/>
            <person name="Andreopoulos B."/>
            <person name="Cheng J.F."/>
            <person name="Woyke T."/>
            <person name="Pelin A."/>
            <person name="Henrissat B."/>
            <person name="Reynolds N.K."/>
            <person name="Benny G.L."/>
            <person name="Smith M.E."/>
            <person name="James T.Y."/>
            <person name="Grigoriev I.V."/>
        </authorList>
    </citation>
    <scope>NUCLEOTIDE SEQUENCE [LARGE SCALE GENOMIC DNA]</scope>
    <source>
        <strain evidence="7">RSA 468</strain>
    </source>
</reference>
<dbReference type="SUPFAM" id="SSF51905">
    <property type="entry name" value="FAD/NAD(P)-binding domain"/>
    <property type="match status" value="1"/>
</dbReference>
<dbReference type="InterPro" id="IPR023753">
    <property type="entry name" value="FAD/NAD-binding_dom"/>
</dbReference>
<dbReference type="PANTHER" id="PTHR43735:SF3">
    <property type="entry name" value="FERROPTOSIS SUPPRESSOR PROTEIN 1"/>
    <property type="match status" value="1"/>
</dbReference>
<evidence type="ECO:0000256" key="1">
    <source>
        <dbReference type="ARBA" id="ARBA00006442"/>
    </source>
</evidence>
<dbReference type="AlphaFoldDB" id="A0A4P9ZZG4"/>
<dbReference type="Gene3D" id="3.50.50.100">
    <property type="match status" value="1"/>
</dbReference>
<comment type="similarity">
    <text evidence="1">Belongs to the FAD-dependent oxidoreductase family.</text>
</comment>
<dbReference type="EMBL" id="ML002292">
    <property type="protein sequence ID" value="RKP39174.1"/>
    <property type="molecule type" value="Genomic_DNA"/>
</dbReference>
<dbReference type="GO" id="GO:0050660">
    <property type="term" value="F:flavin adenine dinucleotide binding"/>
    <property type="evidence" value="ECO:0007669"/>
    <property type="project" value="TreeGrafter"/>
</dbReference>
<evidence type="ECO:0000256" key="4">
    <source>
        <dbReference type="ARBA" id="ARBA00023002"/>
    </source>
</evidence>
<sequence>MTETNPSSNPIRVVIIGASVAGSPVALKLVQSFTNSQVHVTVIDKRGYYYYTPASVRALVDKDMAPNVFVPLDHLFDGAKYDKSSHPHHQLIHGTVSRVETGHVYVEETETSYPYDYLVVATGTVFNSPYHHDQETDKTKWVARAHGFTDKLREAKRVVVVGGGATGVETAGDIKHAFPDKHVTLVHNGDLLLTPDSPDKFRQRLTRRTKEFGIDLILGDKLNFDPTTDVASSETPLPLTLQTYTTAKGKSLEADFVISAIGGRVYTEFMAPLLVSVAGDRDDPSAGGELVVAGKGTLRVLPTLQMAHDRLAHVFVVGDANDFPCVKTAFRSGFQGGVAAQNLVALIKQRLTGSTKPIKLAPYKDSLNAMLVTLGPKAGVALLPFGIMAGDWVVSKVKGADMLLGKAWGGVGATYPK</sequence>
<gene>
    <name evidence="6" type="ORF">BJ085DRAFT_20624</name>
</gene>
<dbReference type="Proteomes" id="UP000268162">
    <property type="component" value="Unassembled WGS sequence"/>
</dbReference>
<evidence type="ECO:0000259" key="5">
    <source>
        <dbReference type="Pfam" id="PF07992"/>
    </source>
</evidence>
<dbReference type="PANTHER" id="PTHR43735">
    <property type="entry name" value="APOPTOSIS-INDUCING FACTOR 1"/>
    <property type="match status" value="1"/>
</dbReference>
<dbReference type="GO" id="GO:0004174">
    <property type="term" value="F:electron-transferring-flavoprotein dehydrogenase activity"/>
    <property type="evidence" value="ECO:0007669"/>
    <property type="project" value="TreeGrafter"/>
</dbReference>
<dbReference type="GO" id="GO:0005737">
    <property type="term" value="C:cytoplasm"/>
    <property type="evidence" value="ECO:0007669"/>
    <property type="project" value="TreeGrafter"/>
</dbReference>
<evidence type="ECO:0000313" key="7">
    <source>
        <dbReference type="Proteomes" id="UP000268162"/>
    </source>
</evidence>
<name>A0A4P9ZZG4_9FUNG</name>
<feature type="domain" description="FAD/NAD(P)-binding" evidence="5">
    <location>
        <begin position="12"/>
        <end position="271"/>
    </location>
</feature>
<dbReference type="Pfam" id="PF07992">
    <property type="entry name" value="Pyr_redox_2"/>
    <property type="match status" value="1"/>
</dbReference>
<protein>
    <recommendedName>
        <fullName evidence="5">FAD/NAD(P)-binding domain-containing protein</fullName>
    </recommendedName>
</protein>
<dbReference type="PRINTS" id="PR00469">
    <property type="entry name" value="PNDRDTASEII"/>
</dbReference>
<evidence type="ECO:0000313" key="6">
    <source>
        <dbReference type="EMBL" id="RKP39174.1"/>
    </source>
</evidence>
<keyword evidence="3" id="KW-0274">FAD</keyword>
<keyword evidence="4" id="KW-0560">Oxidoreductase</keyword>
<accession>A0A4P9ZZG4</accession>
<keyword evidence="2" id="KW-0285">Flavoprotein</keyword>
<dbReference type="InterPro" id="IPR036188">
    <property type="entry name" value="FAD/NAD-bd_sf"/>
</dbReference>
<evidence type="ECO:0000256" key="3">
    <source>
        <dbReference type="ARBA" id="ARBA00022827"/>
    </source>
</evidence>
<dbReference type="PRINTS" id="PR00368">
    <property type="entry name" value="FADPNR"/>
</dbReference>
<evidence type="ECO:0000256" key="2">
    <source>
        <dbReference type="ARBA" id="ARBA00022630"/>
    </source>
</evidence>